<evidence type="ECO:0000313" key="2">
    <source>
        <dbReference type="EMBL" id="OMJ82582.1"/>
    </source>
</evidence>
<evidence type="ECO:0000313" key="3">
    <source>
        <dbReference type="Proteomes" id="UP000187209"/>
    </source>
</evidence>
<protein>
    <submittedName>
        <fullName evidence="2">Uncharacterized protein</fullName>
    </submittedName>
</protein>
<keyword evidence="1" id="KW-0812">Transmembrane</keyword>
<feature type="transmembrane region" description="Helical" evidence="1">
    <location>
        <begin position="100"/>
        <end position="119"/>
    </location>
</feature>
<name>A0A1R2C0N6_9CILI</name>
<dbReference type="Proteomes" id="UP000187209">
    <property type="component" value="Unassembled WGS sequence"/>
</dbReference>
<reference evidence="2 3" key="1">
    <citation type="submission" date="2016-11" db="EMBL/GenBank/DDBJ databases">
        <title>The macronuclear genome of Stentor coeruleus: a giant cell with tiny introns.</title>
        <authorList>
            <person name="Slabodnick M."/>
            <person name="Ruby J.G."/>
            <person name="Reiff S.B."/>
            <person name="Swart E.C."/>
            <person name="Gosai S."/>
            <person name="Prabakaran S."/>
            <person name="Witkowska E."/>
            <person name="Larue G.E."/>
            <person name="Fisher S."/>
            <person name="Freeman R.M."/>
            <person name="Gunawardena J."/>
            <person name="Chu W."/>
            <person name="Stover N.A."/>
            <person name="Gregory B.D."/>
            <person name="Nowacki M."/>
            <person name="Derisi J."/>
            <person name="Roy S.W."/>
            <person name="Marshall W.F."/>
            <person name="Sood P."/>
        </authorList>
    </citation>
    <scope>NUCLEOTIDE SEQUENCE [LARGE SCALE GENOMIC DNA]</scope>
    <source>
        <strain evidence="2">WM001</strain>
    </source>
</reference>
<feature type="transmembrane region" description="Helical" evidence="1">
    <location>
        <begin position="20"/>
        <end position="47"/>
    </location>
</feature>
<evidence type="ECO:0000256" key="1">
    <source>
        <dbReference type="SAM" id="Phobius"/>
    </source>
</evidence>
<feature type="transmembrane region" description="Helical" evidence="1">
    <location>
        <begin position="131"/>
        <end position="159"/>
    </location>
</feature>
<sequence>MPDMILFLVYNFMGLSTFEYYSQSLGFFITLSLCITVCIGGPIIIMFDIDVYKTAMMMFAGLKTVKKEWHYVIKIQELCILLCHYFCALWLRSQDYSRSVILGVLMFVFMRLQRTYWPYLYRNDNLFMDKAYLALIFICAMDFDSYWNLILFAPLVGYFENRSQKKD</sequence>
<organism evidence="2 3">
    <name type="scientific">Stentor coeruleus</name>
    <dbReference type="NCBI Taxonomy" id="5963"/>
    <lineage>
        <taxon>Eukaryota</taxon>
        <taxon>Sar</taxon>
        <taxon>Alveolata</taxon>
        <taxon>Ciliophora</taxon>
        <taxon>Postciliodesmatophora</taxon>
        <taxon>Heterotrichea</taxon>
        <taxon>Heterotrichida</taxon>
        <taxon>Stentoridae</taxon>
        <taxon>Stentor</taxon>
    </lineage>
</organism>
<proteinExistence type="predicted"/>
<dbReference type="EMBL" id="MPUH01000335">
    <property type="protein sequence ID" value="OMJ82582.1"/>
    <property type="molecule type" value="Genomic_DNA"/>
</dbReference>
<keyword evidence="1" id="KW-1133">Transmembrane helix</keyword>
<keyword evidence="3" id="KW-1185">Reference proteome</keyword>
<keyword evidence="1" id="KW-0472">Membrane</keyword>
<gene>
    <name evidence="2" type="ORF">SteCoe_16696</name>
</gene>
<comment type="caution">
    <text evidence="2">The sequence shown here is derived from an EMBL/GenBank/DDBJ whole genome shotgun (WGS) entry which is preliminary data.</text>
</comment>
<accession>A0A1R2C0N6</accession>
<dbReference type="AlphaFoldDB" id="A0A1R2C0N6"/>